<dbReference type="Proteomes" id="UP001054837">
    <property type="component" value="Unassembled WGS sequence"/>
</dbReference>
<dbReference type="Gene3D" id="1.10.150.50">
    <property type="entry name" value="Transcription Factor, Ets-1"/>
    <property type="match status" value="1"/>
</dbReference>
<dbReference type="InterPro" id="IPR003118">
    <property type="entry name" value="Pointed_dom"/>
</dbReference>
<comment type="caution">
    <text evidence="2">The sequence shown here is derived from an EMBL/GenBank/DDBJ whole genome shotgun (WGS) entry which is preliminary data.</text>
</comment>
<organism evidence="2 3">
    <name type="scientific">Caerostris darwini</name>
    <dbReference type="NCBI Taxonomy" id="1538125"/>
    <lineage>
        <taxon>Eukaryota</taxon>
        <taxon>Metazoa</taxon>
        <taxon>Ecdysozoa</taxon>
        <taxon>Arthropoda</taxon>
        <taxon>Chelicerata</taxon>
        <taxon>Arachnida</taxon>
        <taxon>Araneae</taxon>
        <taxon>Araneomorphae</taxon>
        <taxon>Entelegynae</taxon>
        <taxon>Araneoidea</taxon>
        <taxon>Araneidae</taxon>
        <taxon>Caerostris</taxon>
    </lineage>
</organism>
<dbReference type="SUPFAM" id="SSF47769">
    <property type="entry name" value="SAM/Pointed domain"/>
    <property type="match status" value="1"/>
</dbReference>
<reference evidence="2 3" key="1">
    <citation type="submission" date="2021-06" db="EMBL/GenBank/DDBJ databases">
        <title>Caerostris darwini draft genome.</title>
        <authorList>
            <person name="Kono N."/>
            <person name="Arakawa K."/>
        </authorList>
    </citation>
    <scope>NUCLEOTIDE SEQUENCE [LARGE SCALE GENOMIC DNA]</scope>
</reference>
<proteinExistence type="predicted"/>
<dbReference type="SMART" id="SM00251">
    <property type="entry name" value="SAM_PNT"/>
    <property type="match status" value="1"/>
</dbReference>
<dbReference type="AlphaFoldDB" id="A0AAV4USN0"/>
<accession>A0AAV4USN0</accession>
<sequence>MAIRFVTPLVPLDGTRKVTEHIPCLNVDDGIDDGLILSSISNIIFLRLHGKFTIYPALWNPEHVKQWLEWAVKEYSLHEVDAARFNVIGRELCQLTRDDFSRLTNPYNGEVLYAHLNFLRQSESLPPSSSKHLCSIHVNLSSLFCLVL</sequence>
<evidence type="ECO:0000313" key="2">
    <source>
        <dbReference type="EMBL" id="GIY60774.1"/>
    </source>
</evidence>
<dbReference type="Pfam" id="PF02198">
    <property type="entry name" value="SAM_PNT"/>
    <property type="match status" value="1"/>
</dbReference>
<evidence type="ECO:0000259" key="1">
    <source>
        <dbReference type="PROSITE" id="PS51433"/>
    </source>
</evidence>
<name>A0AAV4USN0_9ARAC</name>
<protein>
    <submittedName>
        <fullName evidence="2">Friend leukemia integration 1 transcription factor</fullName>
    </submittedName>
</protein>
<dbReference type="GO" id="GO:0043565">
    <property type="term" value="F:sequence-specific DNA binding"/>
    <property type="evidence" value="ECO:0007669"/>
    <property type="project" value="InterPro"/>
</dbReference>
<evidence type="ECO:0000313" key="3">
    <source>
        <dbReference type="Proteomes" id="UP001054837"/>
    </source>
</evidence>
<gene>
    <name evidence="2" type="primary">FLI1</name>
    <name evidence="2" type="ORF">CDAR_22161</name>
</gene>
<dbReference type="InterPro" id="IPR013761">
    <property type="entry name" value="SAM/pointed_sf"/>
</dbReference>
<keyword evidence="3" id="KW-1185">Reference proteome</keyword>
<dbReference type="EMBL" id="BPLQ01011855">
    <property type="protein sequence ID" value="GIY60774.1"/>
    <property type="molecule type" value="Genomic_DNA"/>
</dbReference>
<feature type="domain" description="PNT" evidence="1">
    <location>
        <begin position="38"/>
        <end position="123"/>
    </location>
</feature>
<dbReference type="PROSITE" id="PS51433">
    <property type="entry name" value="PNT"/>
    <property type="match status" value="1"/>
</dbReference>